<evidence type="ECO:0000313" key="3">
    <source>
        <dbReference type="Proteomes" id="UP000054047"/>
    </source>
</evidence>
<proteinExistence type="predicted"/>
<dbReference type="AlphaFoldDB" id="A0A0C2FYL5"/>
<dbReference type="InterPro" id="IPR051363">
    <property type="entry name" value="RLR_Helicase"/>
</dbReference>
<accession>A0A0C2FYL5</accession>
<dbReference type="OrthoDB" id="2392202at2759"/>
<dbReference type="Gene3D" id="3.40.50.300">
    <property type="entry name" value="P-loop containing nucleotide triphosphate hydrolases"/>
    <property type="match status" value="2"/>
</dbReference>
<organism evidence="2 3">
    <name type="scientific">Ancylostoma duodenale</name>
    <dbReference type="NCBI Taxonomy" id="51022"/>
    <lineage>
        <taxon>Eukaryota</taxon>
        <taxon>Metazoa</taxon>
        <taxon>Ecdysozoa</taxon>
        <taxon>Nematoda</taxon>
        <taxon>Chromadorea</taxon>
        <taxon>Rhabditida</taxon>
        <taxon>Rhabditina</taxon>
        <taxon>Rhabditomorpha</taxon>
        <taxon>Strongyloidea</taxon>
        <taxon>Ancylostomatidae</taxon>
        <taxon>Ancylostomatinae</taxon>
        <taxon>Ancylostoma</taxon>
    </lineage>
</organism>
<dbReference type="Pfam" id="PF20930">
    <property type="entry name" value="Dicer_PBD"/>
    <property type="match status" value="1"/>
</dbReference>
<dbReference type="SUPFAM" id="SSF52540">
    <property type="entry name" value="P-loop containing nucleoside triphosphate hydrolases"/>
    <property type="match status" value="1"/>
</dbReference>
<sequence>MTPSKNDKDGTRSESLPERDLLVVSKLEFWARSLKREHEGLQKVELLDKACKRNVIVQLGTGAGKTFIAVLLLKEYGLQIMSPFESGGNELFSLSIKVVVITAQVFLDLIDHAYFNIARLALVIFDECHHALGVKHPYRVIMDRIMRVPEQDRPRILGLTASLINDKTPPRQLEAKLSKLECVLNSAIETASDLVAISKYGAKPTEFVVASSDYDPSSACGGEILLLLEEYRKFCTSTQEFDPDFDIDPRKPIQEALNRTLAVLRQVGPWAAWKVSQMWEKELHKLTKQTFLQEKTVDFLIMGETCMTTVRKLLEPKASAVFLPLC</sequence>
<dbReference type="SMART" id="SM00487">
    <property type="entry name" value="DEXDc"/>
    <property type="match status" value="1"/>
</dbReference>
<reference evidence="2 3" key="1">
    <citation type="submission" date="2013-12" db="EMBL/GenBank/DDBJ databases">
        <title>Draft genome of the parsitic nematode Ancylostoma duodenale.</title>
        <authorList>
            <person name="Mitreva M."/>
        </authorList>
    </citation>
    <scope>NUCLEOTIDE SEQUENCE [LARGE SCALE GENOMIC DNA]</scope>
    <source>
        <strain evidence="2 3">Zhejiang</strain>
    </source>
</reference>
<dbReference type="InterPro" id="IPR014001">
    <property type="entry name" value="Helicase_ATP-bd"/>
</dbReference>
<evidence type="ECO:0000313" key="2">
    <source>
        <dbReference type="EMBL" id="KIH53715.1"/>
    </source>
</evidence>
<protein>
    <recommendedName>
        <fullName evidence="1">Helicase ATP-binding domain-containing protein</fullName>
    </recommendedName>
</protein>
<evidence type="ECO:0000259" key="1">
    <source>
        <dbReference type="PROSITE" id="PS51192"/>
    </source>
</evidence>
<keyword evidence="3" id="KW-1185">Reference proteome</keyword>
<gene>
    <name evidence="2" type="ORF">ANCDUO_16150</name>
</gene>
<dbReference type="PANTHER" id="PTHR14074:SF16">
    <property type="entry name" value="ANTIVIRAL INNATE IMMUNE RESPONSE RECEPTOR RIG-I"/>
    <property type="match status" value="1"/>
</dbReference>
<dbReference type="Proteomes" id="UP000054047">
    <property type="component" value="Unassembled WGS sequence"/>
</dbReference>
<name>A0A0C2FYL5_9BILA</name>
<dbReference type="InterPro" id="IPR027417">
    <property type="entry name" value="P-loop_NTPase"/>
</dbReference>
<feature type="domain" description="Helicase ATP-binding" evidence="1">
    <location>
        <begin position="34"/>
        <end position="181"/>
    </location>
</feature>
<dbReference type="PROSITE" id="PS51192">
    <property type="entry name" value="HELICASE_ATP_BIND_1"/>
    <property type="match status" value="1"/>
</dbReference>
<dbReference type="EMBL" id="KN740540">
    <property type="protein sequence ID" value="KIH53715.1"/>
    <property type="molecule type" value="Genomic_DNA"/>
</dbReference>
<dbReference type="GO" id="GO:0005737">
    <property type="term" value="C:cytoplasm"/>
    <property type="evidence" value="ECO:0007669"/>
    <property type="project" value="TreeGrafter"/>
</dbReference>
<dbReference type="InterPro" id="IPR048513">
    <property type="entry name" value="Dicer_PBD"/>
</dbReference>
<dbReference type="PANTHER" id="PTHR14074">
    <property type="entry name" value="HELICASE WITH DEATH DOMAIN-RELATED"/>
    <property type="match status" value="1"/>
</dbReference>
<dbReference type="CDD" id="cd15903">
    <property type="entry name" value="Dicer_PBD"/>
    <property type="match status" value="1"/>
</dbReference>